<evidence type="ECO:0000313" key="4">
    <source>
        <dbReference type="Proteomes" id="UP000467327"/>
    </source>
</evidence>
<dbReference type="NCBIfam" id="NF047431">
    <property type="entry name" value="hiber_recruit"/>
    <property type="match status" value="1"/>
</dbReference>
<sequence>MRTPVLLVAGHGDSDAVTRTLLRQEGTLVVRHHFDGHVVHRVLATVQNGVPTSAGYVLELEHGCLSCTVRNDLLLLLRRLHRRADVERIVIHLEPNLEPEPVCWAINHVRTRLGPGYLDGPASRDVEIIGVIICLDSSTWLAHALCDDELDDGRTVAQVMVGQAEFADVIVAPRVDRTTVAVLRRLAPRAWIIQLPDHVEEAVANLEPGARRGRSDDPHGPLLDGEPPLETDGQVSILEFAADRPFQPERLHAALDVLLTGVVRTRGRIWLANEPDNVMYLESAGGGLRVSSGGKWLAAMSESEAAYVGPERRVLASLAWNDRYGDRRTSMTVLVCGAERLEIEDALRRALVTDDEMNSPESWADYADPFGHWHEEPCGDAADINELSSPTNTPTTNHGEDR</sequence>
<evidence type="ECO:0000259" key="2">
    <source>
        <dbReference type="SMART" id="SM00833"/>
    </source>
</evidence>
<dbReference type="Proteomes" id="UP000467327">
    <property type="component" value="Chromosome"/>
</dbReference>
<evidence type="ECO:0000313" key="3">
    <source>
        <dbReference type="EMBL" id="BBX09656.1"/>
    </source>
</evidence>
<name>A0AAD1HRE2_9MYCO</name>
<dbReference type="KEGG" id="maic:MAIC_44590"/>
<evidence type="ECO:0000256" key="1">
    <source>
        <dbReference type="SAM" id="MobiDB-lite"/>
    </source>
</evidence>
<feature type="region of interest" description="Disordered" evidence="1">
    <location>
        <begin position="375"/>
        <end position="402"/>
    </location>
</feature>
<dbReference type="InterPro" id="IPR003495">
    <property type="entry name" value="CobW/HypB/UreG_nucleotide-bd"/>
</dbReference>
<dbReference type="InterPro" id="IPR011629">
    <property type="entry name" value="CobW-like_C"/>
</dbReference>
<dbReference type="RefSeq" id="WP_115322076.1">
    <property type="nucleotide sequence ID" value="NZ_AP022561.1"/>
</dbReference>
<reference evidence="3 4" key="1">
    <citation type="journal article" date="2019" name="Emerg. Microbes Infect.">
        <title>Comprehensive subspecies identification of 175 nontuberculous mycobacteria species based on 7547 genomic profiles.</title>
        <authorList>
            <person name="Matsumoto Y."/>
            <person name="Kinjo T."/>
            <person name="Motooka D."/>
            <person name="Nabeya D."/>
            <person name="Jung N."/>
            <person name="Uechi K."/>
            <person name="Horii T."/>
            <person name="Iida T."/>
            <person name="Fujita J."/>
            <person name="Nakamura S."/>
        </authorList>
    </citation>
    <scope>NUCLEOTIDE SEQUENCE [LARGE SCALE GENOMIC DNA]</scope>
    <source>
        <strain evidence="3 4">JCM 6376</strain>
    </source>
</reference>
<gene>
    <name evidence="3" type="ORF">MAIC_44590</name>
</gene>
<dbReference type="Gene3D" id="3.40.50.300">
    <property type="entry name" value="P-loop containing nucleotide triphosphate hydrolases"/>
    <property type="match status" value="1"/>
</dbReference>
<feature type="compositionally biased region" description="Basic and acidic residues" evidence="1">
    <location>
        <begin position="209"/>
        <end position="219"/>
    </location>
</feature>
<dbReference type="Pfam" id="PF07683">
    <property type="entry name" value="CobW_C"/>
    <property type="match status" value="1"/>
</dbReference>
<proteinExistence type="predicted"/>
<dbReference type="InterPro" id="IPR027417">
    <property type="entry name" value="P-loop_NTPase"/>
</dbReference>
<dbReference type="InterPro" id="IPR051927">
    <property type="entry name" value="Zn_Chap_cDPG_Synth"/>
</dbReference>
<protein>
    <recommendedName>
        <fullName evidence="2">CobW C-terminal domain-containing protein</fullName>
    </recommendedName>
</protein>
<dbReference type="PANTHER" id="PTHR43603:SF1">
    <property type="entry name" value="ZINC-REGULATED GTPASE METALLOPROTEIN ACTIVATOR 1"/>
    <property type="match status" value="1"/>
</dbReference>
<dbReference type="SMART" id="SM00833">
    <property type="entry name" value="CobW_C"/>
    <property type="match status" value="1"/>
</dbReference>
<accession>A0AAD1HRE2</accession>
<dbReference type="EMBL" id="AP022561">
    <property type="protein sequence ID" value="BBX09656.1"/>
    <property type="molecule type" value="Genomic_DNA"/>
</dbReference>
<organism evidence="3 4">
    <name type="scientific">Mycolicibacterium aichiense</name>
    <dbReference type="NCBI Taxonomy" id="1799"/>
    <lineage>
        <taxon>Bacteria</taxon>
        <taxon>Bacillati</taxon>
        <taxon>Actinomycetota</taxon>
        <taxon>Actinomycetes</taxon>
        <taxon>Mycobacteriales</taxon>
        <taxon>Mycobacteriaceae</taxon>
        <taxon>Mycolicibacterium</taxon>
    </lineage>
</organism>
<keyword evidence="4" id="KW-1185">Reference proteome</keyword>
<feature type="domain" description="CobW C-terminal" evidence="2">
    <location>
        <begin position="235"/>
        <end position="351"/>
    </location>
</feature>
<dbReference type="SUPFAM" id="SSF90002">
    <property type="entry name" value="Hypothetical protein YjiA, C-terminal domain"/>
    <property type="match status" value="1"/>
</dbReference>
<dbReference type="PANTHER" id="PTHR43603">
    <property type="entry name" value="COBW DOMAIN-CONTAINING PROTEIN DDB_G0274527"/>
    <property type="match status" value="1"/>
</dbReference>
<feature type="region of interest" description="Disordered" evidence="1">
    <location>
        <begin position="208"/>
        <end position="228"/>
    </location>
</feature>
<dbReference type="Pfam" id="PF02492">
    <property type="entry name" value="cobW"/>
    <property type="match status" value="1"/>
</dbReference>
<dbReference type="AlphaFoldDB" id="A0AAD1HRE2"/>
<feature type="compositionally biased region" description="Polar residues" evidence="1">
    <location>
        <begin position="386"/>
        <end position="402"/>
    </location>
</feature>